<sequence>MRNLYVTQLLKHIERFKKYPLPARKRGIEGRVKVSFSLSEGGIISGLQVTGGHALLNKATQRALERALPLPSADVAVEWPIQISFYLKYALSM</sequence>
<dbReference type="Pfam" id="PF03544">
    <property type="entry name" value="TonB_C"/>
    <property type="match status" value="1"/>
</dbReference>
<dbReference type="InterPro" id="IPR006260">
    <property type="entry name" value="TonB/TolA_C"/>
</dbReference>
<dbReference type="Gene3D" id="3.30.1150.10">
    <property type="match status" value="1"/>
</dbReference>
<reference evidence="6 7" key="1">
    <citation type="submission" date="2019-07" db="EMBL/GenBank/DDBJ databases">
        <title>The pathways for chlorine oxyanion respiration interact through the shared metabolite chlorate.</title>
        <authorList>
            <person name="Barnum T.P."/>
            <person name="Cheng Y."/>
            <person name="Hill K.A."/>
            <person name="Lucas L.N."/>
            <person name="Carlson H.K."/>
            <person name="Coates J.D."/>
        </authorList>
    </citation>
    <scope>NUCLEOTIDE SEQUENCE [LARGE SCALE GENOMIC DNA]</scope>
    <source>
        <strain evidence="6">BK-3</strain>
    </source>
</reference>
<dbReference type="PROSITE" id="PS52015">
    <property type="entry name" value="TONB_CTD"/>
    <property type="match status" value="1"/>
</dbReference>
<evidence type="ECO:0000256" key="3">
    <source>
        <dbReference type="ARBA" id="ARBA00022989"/>
    </source>
</evidence>
<keyword evidence="4" id="KW-0472">Membrane</keyword>
<feature type="domain" description="TonB C-terminal" evidence="5">
    <location>
        <begin position="4"/>
        <end position="93"/>
    </location>
</feature>
<protein>
    <submittedName>
        <fullName evidence="6">Energy transducer TonB</fullName>
    </submittedName>
</protein>
<dbReference type="AlphaFoldDB" id="A0A558DGL9"/>
<accession>A0A558DGL9</accession>
<dbReference type="Proteomes" id="UP000317355">
    <property type="component" value="Unassembled WGS sequence"/>
</dbReference>
<dbReference type="GO" id="GO:0016020">
    <property type="term" value="C:membrane"/>
    <property type="evidence" value="ECO:0007669"/>
    <property type="project" value="UniProtKB-SubCell"/>
</dbReference>
<dbReference type="SUPFAM" id="SSF74653">
    <property type="entry name" value="TolA/TonB C-terminal domain"/>
    <property type="match status" value="1"/>
</dbReference>
<evidence type="ECO:0000313" key="7">
    <source>
        <dbReference type="Proteomes" id="UP000317355"/>
    </source>
</evidence>
<evidence type="ECO:0000256" key="4">
    <source>
        <dbReference type="ARBA" id="ARBA00023136"/>
    </source>
</evidence>
<evidence type="ECO:0000256" key="1">
    <source>
        <dbReference type="ARBA" id="ARBA00004167"/>
    </source>
</evidence>
<dbReference type="NCBIfam" id="TIGR01352">
    <property type="entry name" value="tonB_Cterm"/>
    <property type="match status" value="1"/>
</dbReference>
<evidence type="ECO:0000259" key="5">
    <source>
        <dbReference type="PROSITE" id="PS52015"/>
    </source>
</evidence>
<dbReference type="InterPro" id="IPR037682">
    <property type="entry name" value="TonB_C"/>
</dbReference>
<name>A0A558DGL9_9GAMM</name>
<proteinExistence type="predicted"/>
<dbReference type="GO" id="GO:0055085">
    <property type="term" value="P:transmembrane transport"/>
    <property type="evidence" value="ECO:0007669"/>
    <property type="project" value="InterPro"/>
</dbReference>
<comment type="subcellular location">
    <subcellularLocation>
        <location evidence="1">Membrane</location>
        <topology evidence="1">Single-pass membrane protein</topology>
    </subcellularLocation>
</comment>
<evidence type="ECO:0000313" key="6">
    <source>
        <dbReference type="EMBL" id="TVT60174.1"/>
    </source>
</evidence>
<dbReference type="EMBL" id="VMRY01000001">
    <property type="protein sequence ID" value="TVT60174.1"/>
    <property type="molecule type" value="Genomic_DNA"/>
</dbReference>
<gene>
    <name evidence="6" type="ORF">FHK82_00225</name>
</gene>
<evidence type="ECO:0000256" key="2">
    <source>
        <dbReference type="ARBA" id="ARBA00022692"/>
    </source>
</evidence>
<keyword evidence="3" id="KW-1133">Transmembrane helix</keyword>
<keyword evidence="2" id="KW-0812">Transmembrane</keyword>
<organism evidence="6 7">
    <name type="scientific">Sedimenticola thiotaurini</name>
    <dbReference type="NCBI Taxonomy" id="1543721"/>
    <lineage>
        <taxon>Bacteria</taxon>
        <taxon>Pseudomonadati</taxon>
        <taxon>Pseudomonadota</taxon>
        <taxon>Gammaproteobacteria</taxon>
        <taxon>Chromatiales</taxon>
        <taxon>Sedimenticolaceae</taxon>
        <taxon>Sedimenticola</taxon>
    </lineage>
</organism>
<comment type="caution">
    <text evidence="6">The sequence shown here is derived from an EMBL/GenBank/DDBJ whole genome shotgun (WGS) entry which is preliminary data.</text>
</comment>